<evidence type="ECO:0000313" key="3">
    <source>
        <dbReference type="Proteomes" id="UP001497497"/>
    </source>
</evidence>
<evidence type="ECO:0000313" key="2">
    <source>
        <dbReference type="EMBL" id="CAL1536366.1"/>
    </source>
</evidence>
<organism evidence="2 3">
    <name type="scientific">Lymnaea stagnalis</name>
    <name type="common">Great pond snail</name>
    <name type="synonym">Helix stagnalis</name>
    <dbReference type="NCBI Taxonomy" id="6523"/>
    <lineage>
        <taxon>Eukaryota</taxon>
        <taxon>Metazoa</taxon>
        <taxon>Spiralia</taxon>
        <taxon>Lophotrochozoa</taxon>
        <taxon>Mollusca</taxon>
        <taxon>Gastropoda</taxon>
        <taxon>Heterobranchia</taxon>
        <taxon>Euthyneura</taxon>
        <taxon>Panpulmonata</taxon>
        <taxon>Hygrophila</taxon>
        <taxon>Lymnaeoidea</taxon>
        <taxon>Lymnaeidae</taxon>
        <taxon>Lymnaea</taxon>
    </lineage>
</organism>
<name>A0AAV2HUL6_LYMST</name>
<feature type="region of interest" description="Disordered" evidence="1">
    <location>
        <begin position="65"/>
        <end position="106"/>
    </location>
</feature>
<evidence type="ECO:0000256" key="1">
    <source>
        <dbReference type="SAM" id="MobiDB-lite"/>
    </source>
</evidence>
<sequence>MRAAAGDSPIEVKVSRPSAQSFQKMPLNDVQIKRENRIRDTKDIPVEDVSSMLKYRYCVASPTSNETCLSESRNGSGYSGLDTLSPPSKHSYLSSESTEDSELSTTSVSQESLFIKLQRDMKKTIPHGLGNTTNALNATQKMTAPISVLNTLRGSPVFVENELIFQPSVVYAPPMPYTNSTASMSKPCDDSVLSSSVGNSDMNSEETSMSTLTVSCPVFEFNRGEQVPHSPTMICGKPQVKPWTPLASKRQ</sequence>
<feature type="compositionally biased region" description="Polar residues" evidence="1">
    <location>
        <begin position="65"/>
        <end position="76"/>
    </location>
</feature>
<gene>
    <name evidence="2" type="ORF">GSLYS_00010279001</name>
</gene>
<dbReference type="EMBL" id="CAXITT010000227">
    <property type="protein sequence ID" value="CAL1536366.1"/>
    <property type="molecule type" value="Genomic_DNA"/>
</dbReference>
<accession>A0AAV2HUL6</accession>
<dbReference type="Proteomes" id="UP001497497">
    <property type="component" value="Unassembled WGS sequence"/>
</dbReference>
<feature type="compositionally biased region" description="Polar residues" evidence="1">
    <location>
        <begin position="192"/>
        <end position="205"/>
    </location>
</feature>
<dbReference type="AlphaFoldDB" id="A0AAV2HUL6"/>
<feature type="non-terminal residue" evidence="2">
    <location>
        <position position="251"/>
    </location>
</feature>
<proteinExistence type="predicted"/>
<protein>
    <submittedName>
        <fullName evidence="2">Uncharacterized protein</fullName>
    </submittedName>
</protein>
<feature type="region of interest" description="Disordered" evidence="1">
    <location>
        <begin position="1"/>
        <end position="27"/>
    </location>
</feature>
<feature type="region of interest" description="Disordered" evidence="1">
    <location>
        <begin position="182"/>
        <end position="205"/>
    </location>
</feature>
<keyword evidence="3" id="KW-1185">Reference proteome</keyword>
<comment type="caution">
    <text evidence="2">The sequence shown here is derived from an EMBL/GenBank/DDBJ whole genome shotgun (WGS) entry which is preliminary data.</text>
</comment>
<reference evidence="2 3" key="1">
    <citation type="submission" date="2024-04" db="EMBL/GenBank/DDBJ databases">
        <authorList>
            <consortium name="Genoscope - CEA"/>
            <person name="William W."/>
        </authorList>
    </citation>
    <scope>NUCLEOTIDE SEQUENCE [LARGE SCALE GENOMIC DNA]</scope>
</reference>